<dbReference type="CDD" id="cd19481">
    <property type="entry name" value="RecA-like_protease"/>
    <property type="match status" value="1"/>
</dbReference>
<feature type="region of interest" description="Disordered" evidence="2">
    <location>
        <begin position="1290"/>
        <end position="1309"/>
    </location>
</feature>
<dbReference type="InterPro" id="IPR003593">
    <property type="entry name" value="AAA+_ATPase"/>
</dbReference>
<dbReference type="GO" id="GO:0004176">
    <property type="term" value="F:ATP-dependent peptidase activity"/>
    <property type="evidence" value="ECO:0007669"/>
    <property type="project" value="TreeGrafter"/>
</dbReference>
<evidence type="ECO:0000256" key="2">
    <source>
        <dbReference type="SAM" id="MobiDB-lite"/>
    </source>
</evidence>
<geneLocation type="chloroplast" evidence="4"/>
<evidence type="ECO:0000259" key="3">
    <source>
        <dbReference type="SMART" id="SM00382"/>
    </source>
</evidence>
<dbReference type="PANTHER" id="PTHR23076:SF97">
    <property type="entry name" value="ATP-DEPENDENT ZINC METALLOPROTEASE YME1L1"/>
    <property type="match status" value="1"/>
</dbReference>
<dbReference type="SUPFAM" id="SSF52540">
    <property type="entry name" value="P-loop containing nucleoside triphosphate hydrolases"/>
    <property type="match status" value="1"/>
</dbReference>
<dbReference type="Gene3D" id="1.10.8.60">
    <property type="match status" value="1"/>
</dbReference>
<evidence type="ECO:0000256" key="1">
    <source>
        <dbReference type="SAM" id="Coils"/>
    </source>
</evidence>
<dbReference type="PROSITE" id="PS00674">
    <property type="entry name" value="AAA"/>
    <property type="match status" value="1"/>
</dbReference>
<dbReference type="GO" id="GO:0016887">
    <property type="term" value="F:ATP hydrolysis activity"/>
    <property type="evidence" value="ECO:0007669"/>
    <property type="project" value="InterPro"/>
</dbReference>
<dbReference type="InterPro" id="IPR003959">
    <property type="entry name" value="ATPase_AAA_core"/>
</dbReference>
<keyword evidence="4" id="KW-0132">Cell division</keyword>
<dbReference type="InterPro" id="IPR027417">
    <property type="entry name" value="P-loop_NTPase"/>
</dbReference>
<reference evidence="4" key="2">
    <citation type="journal article" date="2019" name="Mol. Phylogenet. Evol.">
        <title>Reassessment of the classification of bryopsidales (chlorophyta) based on chloroplast phylogenomic analyses.</title>
        <authorList>
            <person name="Cremen M.C."/>
            <person name="Leliaert F."/>
            <person name="West J."/>
            <person name="Lam D.W."/>
            <person name="Shimada S."/>
            <person name="Lopez-Bautista J.M."/>
            <person name="Verbruggen H."/>
        </authorList>
    </citation>
    <scope>NUCLEOTIDE SEQUENCE</scope>
</reference>
<keyword evidence="4" id="KW-0150">Chloroplast</keyword>
<dbReference type="SMART" id="SM00382">
    <property type="entry name" value="AAA"/>
    <property type="match status" value="1"/>
</dbReference>
<dbReference type="GO" id="GO:0051301">
    <property type="term" value="P:cell division"/>
    <property type="evidence" value="ECO:0007669"/>
    <property type="project" value="UniProtKB-KW"/>
</dbReference>
<protein>
    <submittedName>
        <fullName evidence="4">Cell division protein FTSH</fullName>
    </submittedName>
</protein>
<keyword evidence="4" id="KW-0131">Cell cycle</keyword>
<dbReference type="GO" id="GO:0005524">
    <property type="term" value="F:ATP binding"/>
    <property type="evidence" value="ECO:0007669"/>
    <property type="project" value="InterPro"/>
</dbReference>
<dbReference type="EMBL" id="MH591107">
    <property type="protein sequence ID" value="AYC65184.1"/>
    <property type="molecule type" value="Genomic_DNA"/>
</dbReference>
<gene>
    <name evidence="4" type="primary">ftsH</name>
</gene>
<keyword evidence="4" id="KW-0934">Plastid</keyword>
<dbReference type="Gene3D" id="3.40.50.300">
    <property type="entry name" value="P-loop containing nucleotide triphosphate hydrolases"/>
    <property type="match status" value="2"/>
</dbReference>
<dbReference type="GO" id="GO:0005739">
    <property type="term" value="C:mitochondrion"/>
    <property type="evidence" value="ECO:0007669"/>
    <property type="project" value="TreeGrafter"/>
</dbReference>
<name>A0A386B0G0_CODAR</name>
<keyword evidence="1" id="KW-0175">Coiled coil</keyword>
<dbReference type="GeneID" id="38279142"/>
<dbReference type="GO" id="GO:0006508">
    <property type="term" value="P:proteolysis"/>
    <property type="evidence" value="ECO:0007669"/>
    <property type="project" value="TreeGrafter"/>
</dbReference>
<reference evidence="4" key="1">
    <citation type="submission" date="2018-07" db="EMBL/GenBank/DDBJ databases">
        <authorList>
            <person name="Quirk P.G."/>
            <person name="Krulwich T.A."/>
        </authorList>
    </citation>
    <scope>NUCLEOTIDE SEQUENCE</scope>
</reference>
<dbReference type="Pfam" id="PF00004">
    <property type="entry name" value="AAA"/>
    <property type="match status" value="2"/>
</dbReference>
<feature type="coiled-coil region" evidence="1">
    <location>
        <begin position="1188"/>
        <end position="1264"/>
    </location>
</feature>
<organism evidence="4">
    <name type="scientific">Codium arabicum</name>
    <name type="common">Green alga</name>
    <dbReference type="NCBI Taxonomy" id="221038"/>
    <lineage>
        <taxon>Eukaryota</taxon>
        <taxon>Viridiplantae</taxon>
        <taxon>Chlorophyta</taxon>
        <taxon>core chlorophytes</taxon>
        <taxon>Ulvophyceae</taxon>
        <taxon>TCBD clade</taxon>
        <taxon>Bryopsidales</taxon>
        <taxon>Bryopsidineae</taxon>
        <taxon>Codiaceae</taxon>
        <taxon>Codium</taxon>
    </lineage>
</organism>
<dbReference type="PANTHER" id="PTHR23076">
    <property type="entry name" value="METALLOPROTEASE M41 FTSH"/>
    <property type="match status" value="1"/>
</dbReference>
<accession>A0A386B0G0</accession>
<dbReference type="InterPro" id="IPR003960">
    <property type="entry name" value="ATPase_AAA_CS"/>
</dbReference>
<proteinExistence type="predicted"/>
<feature type="domain" description="AAA+ ATPase" evidence="3">
    <location>
        <begin position="411"/>
        <end position="623"/>
    </location>
</feature>
<sequence length="1309" mass="155546">MSQFPLKKIYTIVRKNHKFLKKCLNLKIFKNLKNFENLYLLFSIYIGFFAVFQRVHTNLNFSKPKIYNYSITQYVLDQKDSKNEVSMVYILYKIDPQIPHKIQTNVFPVNYDIYQSNYILLQTYANEASIFKNRISFVKYDYKTQFVSLIEFNQKYNSLSLPQILPNEITEIQSNLNHLKLKNLSFESQNNSQLYLLRSNLGFKFLNSTTKNQYIHPIINKYFSIKIKYSSIPSDCLIAKSPFVYKPSSKMQEKLFHYFNNNSLVNFSKKSGQHFVSYKYENVSKYSYLIVLYSSFIFCFFYIFNFLYKDYGKDIVLFVIEILQVIGLIQDEDLIKEDLNLVPDYKYYKVIRNTSVTLKKIAGIESIMLDISEIIWFLRSKKIQKQFLNTVFSVLFFQYQTKKVTNYFLFKSKSFLFVGPPGTGKTFVVQAIANEAQVPLLIQSGSMLKDPQRRGRGMRILQNLFKYARRVSPSIVFIDEIDGLGMRRENLAINSIGSYDLMEFLETELYNIFIAQKVKKKSIEDYLDTDEFTVFEDLPEDYTQINTLNLTDNLIKMLQQNENDNKSRLENLSLLTQLLVELDGLFTLTNIVVVGATNRIQILDPALLRPGRFNTIIPIDLPNSQKRIDILKLATNILGTDFEINWDYFSKRTQGLSSSTLATIVNESALIAINRNHTHTDETIEQGIWRVTAFPIQKNILVVTRESKQFLQFYSQFYLQYDLAMEQVFLSNLPSFDQKQLQINLRTAFYAISRILFSLFFAFTPAECFATYFEYQYNFRHNQQNRVIDLLNNTFFFRINLEAKLTFLVSGKAAELLSNNIPIQKYYDQIFANQKRVFQYLELTTLGYFDLRQASNLAKYMISKWYFYAEQIITEKYHWIGINCNQLEFEIEELKFVTAVSNDINFQFDQQNIFFKLFQKWSYHTWWQKEVRTELTVINRSILDWYRIYLSDPENTEQNIEWVPPDLYFSDKTFEQLNSLKSWNHFLLWTQDYLYQGLLLNAYNLSFKILYNWTELLDFLADQIFCFGSLKEQEVKNIIYTFFKVYKHKKFVQQNKFLIKQMLDKQLKDDEPLILRHSWGEFSRFKKSRKLFLQQMYESKIQVQINMVLETAEIEVQNLLSDSQQKSHLIQKAAKQKGDFLIQEIQHQLDQLTLNDVQEDPKDQSSKQTVPDSIYEDLCNELYNELQYEEIQEELQNVLKQVKEYVQEYVKLNVHKYVQEEEEEQTEEEQDIQDEQILLLKNLLTQAKQKAQHLQSEAETISELLFNKVQIKIDKIIKAARIQIKEIRRKGEEDKKRREQKKQTDIEEF</sequence>
<dbReference type="RefSeq" id="YP_009519255.1">
    <property type="nucleotide sequence ID" value="NC_039524.1"/>
</dbReference>
<evidence type="ECO:0000313" key="4">
    <source>
        <dbReference type="EMBL" id="AYC65184.1"/>
    </source>
</evidence>